<dbReference type="InterPro" id="IPR000014">
    <property type="entry name" value="PAS"/>
</dbReference>
<evidence type="ECO:0000313" key="21">
    <source>
        <dbReference type="EMBL" id="BAC97505.1"/>
    </source>
</evidence>
<dbReference type="SUPFAM" id="SSF55874">
    <property type="entry name" value="ATPase domain of HSP90 chaperone/DNA topoisomerase II/histidine kinase"/>
    <property type="match status" value="1"/>
</dbReference>
<dbReference type="InterPro" id="IPR000700">
    <property type="entry name" value="PAS-assoc_C"/>
</dbReference>
<dbReference type="InterPro" id="IPR005467">
    <property type="entry name" value="His_kinase_dom"/>
</dbReference>
<dbReference type="CDD" id="cd00082">
    <property type="entry name" value="HisKA"/>
    <property type="match status" value="1"/>
</dbReference>
<dbReference type="EC" id="2.7.13.3" evidence="3"/>
<feature type="region of interest" description="Disordered" evidence="17">
    <location>
        <begin position="112"/>
        <end position="137"/>
    </location>
</feature>
<feature type="domain" description="Histidine kinase" evidence="19">
    <location>
        <begin position="611"/>
        <end position="822"/>
    </location>
</feature>
<keyword evidence="12 18" id="KW-1133">Transmembrane helix</keyword>
<dbReference type="HOGENOM" id="CLU_000445_94_2_6"/>
<dbReference type="FunFam" id="1.10.287.130:FF:000049">
    <property type="entry name" value="C4-dicarboxylate transport sensor protein DctB"/>
    <property type="match status" value="1"/>
</dbReference>
<feature type="transmembrane region" description="Helical" evidence="18">
    <location>
        <begin position="408"/>
        <end position="427"/>
    </location>
</feature>
<keyword evidence="14 18" id="KW-0472">Membrane</keyword>
<evidence type="ECO:0000256" key="8">
    <source>
        <dbReference type="ARBA" id="ARBA00022692"/>
    </source>
</evidence>
<dbReference type="PRINTS" id="PR00344">
    <property type="entry name" value="BCTRLSENSOR"/>
</dbReference>
<dbReference type="Gene3D" id="1.10.287.130">
    <property type="match status" value="1"/>
</dbReference>
<dbReference type="Pfam" id="PF02518">
    <property type="entry name" value="HATPase_c"/>
    <property type="match status" value="1"/>
</dbReference>
<sequence length="826" mass="93111">MPSDQDDRAAYLFSLQLGQQRDAIQIRQTHIADDTVKIAGFDRRKGWEAMTKCLNVEASQLQPLGGCLADDFIVFNQGDMGERNCIHREIPLVHRVKFSCCYVSKKRRREKELDLTSQQQSFNKPNKQSNLGPNKQGGNAMKKRVVVLIAIVMWLFVSQWAGKELVRQWQTSRSVVDAQQHFLDYIGDVRRALQRFYHLPYLLTSNNHSERFLNGERSLYSELRRELTLLDKAANTKGWYLLSASGDVLVSSLENEALSEQDLDAIVEQIHAQGEGVALVSKAKGASPFFYLAAPVYLDFGIAGIAVVQINLRLLTEQWLLSSDAILFQNQRGHYFLSSHPTLTADELNDRLSEIQQSEATLRDGTRLQFWQLEQRRFLAQTIVLDDLQWQLTYLTDYQPIQQASSRAGWAILLANFVLLLVGVIAYQRHQKSLSNQRIQRLLDESRQRMSQMINKTHVGLLLLNGHGEIEDLNPMAKRYFSLSDSMSKRAPAWQLFDTGNAASTTLQLLRNLPKHRDLAEVSAVETMGRRSDGSQFPLLFSLTAFPWHGELYYLATVLDISKRKKAEQALQKANHELAERVEERTAALRSAQQELIESSKLAALGRMSSAITHELNQPLTGLKTLLTSNEILLERGEMAMLQANNRLIHRLIDRMGKMTSQLKSFAYQKPDQLCPVSLPDALQETLRIYQAELAPIDVRVRLPHPLANVLGEEQRLRQVLGNLISNAVDAMKHTEQPQLMISATTSETELTLTLSDNGCGVSEEQLSQMFEPFATSKKIGEGLGLGLSITANNMRDMQGRIAVNKNASAGLTFTLTFLLAEPSIS</sequence>
<evidence type="ECO:0000259" key="20">
    <source>
        <dbReference type="PROSITE" id="PS50113"/>
    </source>
</evidence>
<dbReference type="InterPro" id="IPR036890">
    <property type="entry name" value="HATPase_C_sf"/>
</dbReference>
<evidence type="ECO:0000256" key="3">
    <source>
        <dbReference type="ARBA" id="ARBA00012438"/>
    </source>
</evidence>
<evidence type="ECO:0000256" key="4">
    <source>
        <dbReference type="ARBA" id="ARBA00022475"/>
    </source>
</evidence>
<dbReference type="InterPro" id="IPR035965">
    <property type="entry name" value="PAS-like_dom_sf"/>
</dbReference>
<keyword evidence="9" id="KW-0547">Nucleotide-binding</keyword>
<dbReference type="PANTHER" id="PTHR43065">
    <property type="entry name" value="SENSOR HISTIDINE KINASE"/>
    <property type="match status" value="1"/>
</dbReference>
<evidence type="ECO:0000256" key="12">
    <source>
        <dbReference type="ARBA" id="ARBA00022989"/>
    </source>
</evidence>
<evidence type="ECO:0000256" key="10">
    <source>
        <dbReference type="ARBA" id="ARBA00022777"/>
    </source>
</evidence>
<keyword evidence="10 21" id="KW-0418">Kinase</keyword>
<dbReference type="AlphaFoldDB" id="Q7MCA8"/>
<keyword evidence="7" id="KW-0808">Transferase</keyword>
<feature type="transmembrane region" description="Helical" evidence="18">
    <location>
        <begin position="145"/>
        <end position="162"/>
    </location>
</feature>
<evidence type="ECO:0000256" key="7">
    <source>
        <dbReference type="ARBA" id="ARBA00022679"/>
    </source>
</evidence>
<feature type="transmembrane region" description="Helical" evidence="18">
    <location>
        <begin position="289"/>
        <end position="312"/>
    </location>
</feature>
<dbReference type="Gene3D" id="3.30.565.10">
    <property type="entry name" value="Histidine kinase-like ATPase, C-terminal domain"/>
    <property type="match status" value="1"/>
</dbReference>
<dbReference type="InterPro" id="IPR001610">
    <property type="entry name" value="PAC"/>
</dbReference>
<evidence type="ECO:0000256" key="13">
    <source>
        <dbReference type="ARBA" id="ARBA00023012"/>
    </source>
</evidence>
<dbReference type="SMART" id="SM00086">
    <property type="entry name" value="PAC"/>
    <property type="match status" value="1"/>
</dbReference>
<dbReference type="Pfam" id="PF13426">
    <property type="entry name" value="PAS_9"/>
    <property type="match status" value="1"/>
</dbReference>
<evidence type="ECO:0000259" key="19">
    <source>
        <dbReference type="PROSITE" id="PS50109"/>
    </source>
</evidence>
<keyword evidence="8 18" id="KW-0812">Transmembrane</keyword>
<feature type="compositionally biased region" description="Polar residues" evidence="17">
    <location>
        <begin position="115"/>
        <end position="137"/>
    </location>
</feature>
<evidence type="ECO:0000256" key="5">
    <source>
        <dbReference type="ARBA" id="ARBA00022519"/>
    </source>
</evidence>
<organism evidence="21 22">
    <name type="scientific">Vibrio vulnificus (strain YJ016)</name>
    <dbReference type="NCBI Taxonomy" id="196600"/>
    <lineage>
        <taxon>Bacteria</taxon>
        <taxon>Pseudomonadati</taxon>
        <taxon>Pseudomonadota</taxon>
        <taxon>Gammaproteobacteria</taxon>
        <taxon>Vibrionales</taxon>
        <taxon>Vibrionaceae</taxon>
        <taxon>Vibrio</taxon>
    </lineage>
</organism>
<dbReference type="PROSITE" id="PS50113">
    <property type="entry name" value="PAC"/>
    <property type="match status" value="1"/>
</dbReference>
<feature type="domain" description="PAC" evidence="20">
    <location>
        <begin position="523"/>
        <end position="573"/>
    </location>
</feature>
<dbReference type="CDD" id="cd00130">
    <property type="entry name" value="PAS"/>
    <property type="match status" value="1"/>
</dbReference>
<dbReference type="eggNOG" id="COG4191">
    <property type="taxonomic scope" value="Bacteria"/>
</dbReference>
<evidence type="ECO:0000256" key="2">
    <source>
        <dbReference type="ARBA" id="ARBA00004429"/>
    </source>
</evidence>
<dbReference type="STRING" id="672.VV93_v1c43790"/>
<evidence type="ECO:0000256" key="11">
    <source>
        <dbReference type="ARBA" id="ARBA00022840"/>
    </source>
</evidence>
<keyword evidence="6" id="KW-0597">Phosphoprotein</keyword>
<protein>
    <recommendedName>
        <fullName evidence="15">C4-dicarboxylate transport sensor protein DctB</fullName>
        <ecNumber evidence="3">2.7.13.3</ecNumber>
    </recommendedName>
</protein>
<evidence type="ECO:0000256" key="6">
    <source>
        <dbReference type="ARBA" id="ARBA00022553"/>
    </source>
</evidence>
<comment type="subcellular location">
    <subcellularLocation>
        <location evidence="2">Cell inner membrane</location>
        <topology evidence="2">Multi-pass membrane protein</topology>
    </subcellularLocation>
</comment>
<dbReference type="KEGG" id="vvy:VVA1478"/>
<dbReference type="Gene3D" id="3.30.450.20">
    <property type="entry name" value="PAS domain"/>
    <property type="match status" value="2"/>
</dbReference>
<dbReference type="InterPro" id="IPR036097">
    <property type="entry name" value="HisK_dim/P_sf"/>
</dbReference>
<keyword evidence="16" id="KW-0175">Coiled coil</keyword>
<evidence type="ECO:0000256" key="18">
    <source>
        <dbReference type="SAM" id="Phobius"/>
    </source>
</evidence>
<keyword evidence="13" id="KW-0902">Two-component regulatory system</keyword>
<dbReference type="InterPro" id="IPR004358">
    <property type="entry name" value="Sig_transdc_His_kin-like_C"/>
</dbReference>
<evidence type="ECO:0000256" key="14">
    <source>
        <dbReference type="ARBA" id="ARBA00023136"/>
    </source>
</evidence>
<evidence type="ECO:0000256" key="16">
    <source>
        <dbReference type="SAM" id="Coils"/>
    </source>
</evidence>
<gene>
    <name evidence="21" type="ordered locus">VVA1478</name>
</gene>
<proteinExistence type="predicted"/>
<keyword evidence="4" id="KW-1003">Cell membrane</keyword>
<keyword evidence="11" id="KW-0067">ATP-binding</keyword>
<accession>Q7MCA8</accession>
<dbReference type="SMART" id="SM00387">
    <property type="entry name" value="HATPase_c"/>
    <property type="match status" value="1"/>
</dbReference>
<keyword evidence="5" id="KW-0997">Cell inner membrane</keyword>
<dbReference type="SUPFAM" id="SSF55785">
    <property type="entry name" value="PYP-like sensor domain (PAS domain)"/>
    <property type="match status" value="1"/>
</dbReference>
<evidence type="ECO:0000256" key="15">
    <source>
        <dbReference type="ARBA" id="ARBA00073143"/>
    </source>
</evidence>
<comment type="catalytic activity">
    <reaction evidence="1">
        <text>ATP + protein L-histidine = ADP + protein N-phospho-L-histidine.</text>
        <dbReference type="EC" id="2.7.13.3"/>
    </reaction>
</comment>
<feature type="coiled-coil region" evidence="16">
    <location>
        <begin position="564"/>
        <end position="595"/>
    </location>
</feature>
<dbReference type="Proteomes" id="UP000002675">
    <property type="component" value="Chromosome II"/>
</dbReference>
<dbReference type="InterPro" id="IPR003594">
    <property type="entry name" value="HATPase_dom"/>
</dbReference>
<dbReference type="InterPro" id="IPR003661">
    <property type="entry name" value="HisK_dim/P_dom"/>
</dbReference>
<evidence type="ECO:0000256" key="9">
    <source>
        <dbReference type="ARBA" id="ARBA00022741"/>
    </source>
</evidence>
<dbReference type="GO" id="GO:0005886">
    <property type="term" value="C:plasma membrane"/>
    <property type="evidence" value="ECO:0007669"/>
    <property type="project" value="UniProtKB-SubCell"/>
</dbReference>
<dbReference type="EMBL" id="BA000038">
    <property type="protein sequence ID" value="BAC97505.1"/>
    <property type="molecule type" value="Genomic_DNA"/>
</dbReference>
<dbReference type="NCBIfam" id="TIGR00229">
    <property type="entry name" value="sensory_box"/>
    <property type="match status" value="1"/>
</dbReference>
<dbReference type="PANTHER" id="PTHR43065:SF42">
    <property type="entry name" value="TWO-COMPONENT SENSOR PPRA"/>
    <property type="match status" value="1"/>
</dbReference>
<dbReference type="GO" id="GO:0000155">
    <property type="term" value="F:phosphorelay sensor kinase activity"/>
    <property type="evidence" value="ECO:0007669"/>
    <property type="project" value="InterPro"/>
</dbReference>
<dbReference type="GO" id="GO:0005524">
    <property type="term" value="F:ATP binding"/>
    <property type="evidence" value="ECO:0007669"/>
    <property type="project" value="UniProtKB-KW"/>
</dbReference>
<dbReference type="SUPFAM" id="SSF47384">
    <property type="entry name" value="Homodimeric domain of signal transducing histidine kinase"/>
    <property type="match status" value="1"/>
</dbReference>
<evidence type="ECO:0000313" key="22">
    <source>
        <dbReference type="Proteomes" id="UP000002675"/>
    </source>
</evidence>
<evidence type="ECO:0000256" key="17">
    <source>
        <dbReference type="SAM" id="MobiDB-lite"/>
    </source>
</evidence>
<evidence type="ECO:0000256" key="1">
    <source>
        <dbReference type="ARBA" id="ARBA00000085"/>
    </source>
</evidence>
<dbReference type="PROSITE" id="PS50109">
    <property type="entry name" value="HIS_KIN"/>
    <property type="match status" value="1"/>
</dbReference>
<reference evidence="21 22" key="1">
    <citation type="journal article" date="2003" name="Genome Res.">
        <title>Comparative genome analysis of Vibrio vulnificus, a marine pathogen.</title>
        <authorList>
            <person name="Chen C.Y."/>
            <person name="Wu K.M."/>
            <person name="Chang Y.C."/>
            <person name="Chang C.H."/>
            <person name="Tsai H.C."/>
            <person name="Liao T.L."/>
            <person name="Liu Y.M."/>
            <person name="Chen H.J."/>
            <person name="Shen A.B."/>
            <person name="Li J.C."/>
            <person name="Su T.L."/>
            <person name="Shao C.P."/>
            <person name="Lee C.T."/>
            <person name="Hor L.I."/>
            <person name="Tsai S.F."/>
        </authorList>
    </citation>
    <scope>NUCLEOTIDE SEQUENCE [LARGE SCALE GENOMIC DNA]</scope>
    <source>
        <strain evidence="21 22">YJ016</strain>
    </source>
</reference>
<name>Q7MCA8_VIBVY</name>